<organism evidence="2 3">
    <name type="scientific">Mycolicibacterium smegmatis (strain MKD8)</name>
    <name type="common">Mycobacterium smegmatis</name>
    <dbReference type="NCBI Taxonomy" id="1214915"/>
    <lineage>
        <taxon>Bacteria</taxon>
        <taxon>Bacillati</taxon>
        <taxon>Actinomycetota</taxon>
        <taxon>Actinomycetes</taxon>
        <taxon>Mycobacteriales</taxon>
        <taxon>Mycobacteriaceae</taxon>
        <taxon>Mycolicibacterium</taxon>
    </lineage>
</organism>
<reference evidence="2 3" key="1">
    <citation type="journal article" date="2013" name="Genome Announc.">
        <title>Draft genome sequence of MKD8, a conjugal recipient Mycobacterium smegmatis strain.</title>
        <authorList>
            <person name="Gray T.A."/>
            <person name="Palumbo M.J."/>
            <person name="Derbyshire K.M."/>
        </authorList>
    </citation>
    <scope>NUCLEOTIDE SEQUENCE [LARGE SCALE GENOMIC DNA]</scope>
    <source>
        <strain evidence="2 3">MKD8</strain>
    </source>
</reference>
<protein>
    <submittedName>
        <fullName evidence="2">Uncharacterized protein</fullName>
    </submittedName>
</protein>
<evidence type="ECO:0000313" key="3">
    <source>
        <dbReference type="Proteomes" id="UP000011200"/>
    </source>
</evidence>
<evidence type="ECO:0000313" key="2">
    <source>
        <dbReference type="EMBL" id="AWT54417.1"/>
    </source>
</evidence>
<dbReference type="AlphaFoldDB" id="A0A2U9PRL2"/>
<dbReference type="EMBL" id="CP027541">
    <property type="protein sequence ID" value="AWT54417.1"/>
    <property type="molecule type" value="Genomic_DNA"/>
</dbReference>
<accession>A0A2U9PRL2</accession>
<gene>
    <name evidence="2" type="ORF">D806_034450</name>
</gene>
<evidence type="ECO:0000256" key="1">
    <source>
        <dbReference type="SAM" id="MobiDB-lite"/>
    </source>
</evidence>
<name>A0A2U9PRL2_MYCSE</name>
<dbReference type="Proteomes" id="UP000011200">
    <property type="component" value="Chromosome"/>
</dbReference>
<sequence>MVLEVCADPGQVMDDVDAHVAKVRLWAHTGHHQKLRGTDRAGRQHNLANRPHTG</sequence>
<proteinExistence type="predicted"/>
<feature type="region of interest" description="Disordered" evidence="1">
    <location>
        <begin position="30"/>
        <end position="54"/>
    </location>
</feature>
<reference evidence="3" key="2">
    <citation type="submission" date="2018-03" db="EMBL/GenBank/DDBJ databases">
        <authorList>
            <person name="Derbyshire K."/>
            <person name="Gray T.A."/>
            <person name="Champion M."/>
        </authorList>
    </citation>
    <scope>NUCLEOTIDE SEQUENCE [LARGE SCALE GENOMIC DNA]</scope>
    <source>
        <strain evidence="3">MKD8</strain>
    </source>
</reference>